<feature type="non-terminal residue" evidence="8">
    <location>
        <position position="100"/>
    </location>
</feature>
<comment type="caution">
    <text evidence="8">The sequence shown here is derived from an EMBL/GenBank/DDBJ whole genome shotgun (WGS) entry which is preliminary data.</text>
</comment>
<accession>A0ABQ9V6S1</accession>
<gene>
    <name evidence="8" type="primary">GOLGA5_2</name>
    <name evidence="8" type="ORF">P7K49_018505</name>
</gene>
<dbReference type="Proteomes" id="UP001266305">
    <property type="component" value="Unassembled WGS sequence"/>
</dbReference>
<keyword evidence="2" id="KW-0812">Transmembrane</keyword>
<organism evidence="8 9">
    <name type="scientific">Saguinus oedipus</name>
    <name type="common">Cotton-top tamarin</name>
    <name type="synonym">Oedipomidas oedipus</name>
    <dbReference type="NCBI Taxonomy" id="9490"/>
    <lineage>
        <taxon>Eukaryota</taxon>
        <taxon>Metazoa</taxon>
        <taxon>Chordata</taxon>
        <taxon>Craniata</taxon>
        <taxon>Vertebrata</taxon>
        <taxon>Euteleostomi</taxon>
        <taxon>Mammalia</taxon>
        <taxon>Eutheria</taxon>
        <taxon>Euarchontoglires</taxon>
        <taxon>Primates</taxon>
        <taxon>Haplorrhini</taxon>
        <taxon>Platyrrhini</taxon>
        <taxon>Cebidae</taxon>
        <taxon>Callitrichinae</taxon>
        <taxon>Saguinus</taxon>
    </lineage>
</organism>
<dbReference type="EMBL" id="JASSZA010000008">
    <property type="protein sequence ID" value="KAK2104649.1"/>
    <property type="molecule type" value="Genomic_DNA"/>
</dbReference>
<keyword evidence="3" id="KW-1133">Transmembrane helix</keyword>
<dbReference type="InterPro" id="IPR019177">
    <property type="entry name" value="Golgin_subfamily_A_member_5"/>
</dbReference>
<evidence type="ECO:0000256" key="4">
    <source>
        <dbReference type="ARBA" id="ARBA00023034"/>
    </source>
</evidence>
<comment type="subcellular location">
    <subcellularLocation>
        <location evidence="1">Golgi apparatus membrane</location>
    </subcellularLocation>
</comment>
<sequence length="100" mass="11537">SKEKLINSLKEGSGFEGLDSSTASSMELEELRHEKEMQREEIQKLMGQIHQLRSELQDMEAQQVNEAESAREQLQELHDQIAGQKASKQELETELERLKQ</sequence>
<keyword evidence="9" id="KW-1185">Reference proteome</keyword>
<protein>
    <submittedName>
        <fullName evidence="8">Golgin sub A member 5</fullName>
    </submittedName>
</protein>
<evidence type="ECO:0000256" key="7">
    <source>
        <dbReference type="SAM" id="MobiDB-lite"/>
    </source>
</evidence>
<proteinExistence type="predicted"/>
<evidence type="ECO:0000256" key="2">
    <source>
        <dbReference type="ARBA" id="ARBA00022692"/>
    </source>
</evidence>
<evidence type="ECO:0000256" key="1">
    <source>
        <dbReference type="ARBA" id="ARBA00004394"/>
    </source>
</evidence>
<evidence type="ECO:0000313" key="8">
    <source>
        <dbReference type="EMBL" id="KAK2104649.1"/>
    </source>
</evidence>
<keyword evidence="5" id="KW-0175">Coiled coil</keyword>
<reference evidence="8 9" key="1">
    <citation type="submission" date="2023-05" db="EMBL/GenBank/DDBJ databases">
        <title>B98-5 Cell Line De Novo Hybrid Assembly: An Optical Mapping Approach.</title>
        <authorList>
            <person name="Kananen K."/>
            <person name="Auerbach J.A."/>
            <person name="Kautto E."/>
            <person name="Blachly J.S."/>
        </authorList>
    </citation>
    <scope>NUCLEOTIDE SEQUENCE [LARGE SCALE GENOMIC DNA]</scope>
    <source>
        <strain evidence="8">B95-8</strain>
        <tissue evidence="8">Cell line</tissue>
    </source>
</reference>
<keyword evidence="4" id="KW-0333">Golgi apparatus</keyword>
<feature type="region of interest" description="Disordered" evidence="7">
    <location>
        <begin position="1"/>
        <end position="24"/>
    </location>
</feature>
<evidence type="ECO:0000256" key="5">
    <source>
        <dbReference type="ARBA" id="ARBA00023054"/>
    </source>
</evidence>
<evidence type="ECO:0000256" key="3">
    <source>
        <dbReference type="ARBA" id="ARBA00022989"/>
    </source>
</evidence>
<evidence type="ECO:0000313" key="9">
    <source>
        <dbReference type="Proteomes" id="UP001266305"/>
    </source>
</evidence>
<dbReference type="Pfam" id="PF09787">
    <property type="entry name" value="Golgin_A5"/>
    <property type="match status" value="1"/>
</dbReference>
<keyword evidence="6" id="KW-0472">Membrane</keyword>
<name>A0ABQ9V6S1_SAGOE</name>
<feature type="non-terminal residue" evidence="8">
    <location>
        <position position="1"/>
    </location>
</feature>
<evidence type="ECO:0000256" key="6">
    <source>
        <dbReference type="ARBA" id="ARBA00023136"/>
    </source>
</evidence>
<feature type="compositionally biased region" description="Basic and acidic residues" evidence="7">
    <location>
        <begin position="87"/>
        <end position="100"/>
    </location>
</feature>
<dbReference type="Gene3D" id="1.20.5.1700">
    <property type="match status" value="1"/>
</dbReference>
<feature type="region of interest" description="Disordered" evidence="7">
    <location>
        <begin position="80"/>
        <end position="100"/>
    </location>
</feature>